<evidence type="ECO:0000313" key="1">
    <source>
        <dbReference type="EMBL" id="KAI3375293.1"/>
    </source>
</evidence>
<dbReference type="EMBL" id="CM041533">
    <property type="protein sequence ID" value="KAI3375293.1"/>
    <property type="molecule type" value="Genomic_DNA"/>
</dbReference>
<evidence type="ECO:0000313" key="2">
    <source>
        <dbReference type="Proteomes" id="UP000831701"/>
    </source>
</evidence>
<keyword evidence="2" id="KW-1185">Reference proteome</keyword>
<gene>
    <name evidence="1" type="ORF">L3Q82_021795</name>
</gene>
<dbReference type="Proteomes" id="UP000831701">
    <property type="component" value="Chromosome 3"/>
</dbReference>
<protein>
    <submittedName>
        <fullName evidence="1">Uncharacterized protein</fullName>
    </submittedName>
</protein>
<proteinExistence type="predicted"/>
<feature type="non-terminal residue" evidence="1">
    <location>
        <position position="1"/>
    </location>
</feature>
<accession>A0ACB8X8R6</accession>
<comment type="caution">
    <text evidence="1">The sequence shown here is derived from an EMBL/GenBank/DDBJ whole genome shotgun (WGS) entry which is preliminary data.</text>
</comment>
<sequence>HPPSSFHLPRFSSIHQMADPSAPPLSLTLHLRLSLCLPPIQHCSVLHVVEIQVLYTQDPQFPVTPNIMLCSTPRSHHQLLSVAVASAWGLDSRRQRREEEEEEQLGYAAPHAGQTFCPLLSSAALTLH</sequence>
<organism evidence="1 2">
    <name type="scientific">Scortum barcoo</name>
    <name type="common">barcoo grunter</name>
    <dbReference type="NCBI Taxonomy" id="214431"/>
    <lineage>
        <taxon>Eukaryota</taxon>
        <taxon>Metazoa</taxon>
        <taxon>Chordata</taxon>
        <taxon>Craniata</taxon>
        <taxon>Vertebrata</taxon>
        <taxon>Euteleostomi</taxon>
        <taxon>Actinopterygii</taxon>
        <taxon>Neopterygii</taxon>
        <taxon>Teleostei</taxon>
        <taxon>Neoteleostei</taxon>
        <taxon>Acanthomorphata</taxon>
        <taxon>Eupercaria</taxon>
        <taxon>Centrarchiformes</taxon>
        <taxon>Terapontoidei</taxon>
        <taxon>Terapontidae</taxon>
        <taxon>Scortum</taxon>
    </lineage>
</organism>
<name>A0ACB8X8R6_9TELE</name>
<reference evidence="1" key="1">
    <citation type="submission" date="2022-04" db="EMBL/GenBank/DDBJ databases">
        <title>Jade perch genome.</title>
        <authorList>
            <person name="Chao B."/>
        </authorList>
    </citation>
    <scope>NUCLEOTIDE SEQUENCE</scope>
    <source>
        <strain evidence="1">CB-2022</strain>
    </source>
</reference>